<reference evidence="1 2" key="1">
    <citation type="submission" date="2024-05" db="EMBL/GenBank/DDBJ databases">
        <title>Haplotype-resolved chromosome-level genome assembly of Huyou (Citrus changshanensis).</title>
        <authorList>
            <person name="Miao C."/>
            <person name="Chen W."/>
            <person name="Wu Y."/>
            <person name="Wang L."/>
            <person name="Zhao S."/>
            <person name="Grierson D."/>
            <person name="Xu C."/>
            <person name="Chen K."/>
        </authorList>
    </citation>
    <scope>NUCLEOTIDE SEQUENCE [LARGE SCALE GENOMIC DNA]</scope>
    <source>
        <strain evidence="1">01-14</strain>
        <tissue evidence="1">Leaf</tissue>
    </source>
</reference>
<comment type="caution">
    <text evidence="1">The sequence shown here is derived from an EMBL/GenBank/DDBJ whole genome shotgun (WGS) entry which is preliminary data.</text>
</comment>
<gene>
    <name evidence="1" type="ORF">WN944_026784</name>
</gene>
<dbReference type="PANTHER" id="PTHR33735">
    <property type="entry name" value="EXPRESSED PROTEIN"/>
    <property type="match status" value="1"/>
</dbReference>
<dbReference type="EMBL" id="JBCGBO010000025">
    <property type="protein sequence ID" value="KAK9174780.1"/>
    <property type="molecule type" value="Genomic_DNA"/>
</dbReference>
<name>A0AAP0LHA2_9ROSI</name>
<dbReference type="PANTHER" id="PTHR33735:SF10">
    <property type="entry name" value="EXPRESSED PROTEIN"/>
    <property type="match status" value="1"/>
</dbReference>
<dbReference type="Proteomes" id="UP001428341">
    <property type="component" value="Unassembled WGS sequence"/>
</dbReference>
<protein>
    <submittedName>
        <fullName evidence="1">Uncharacterized protein</fullName>
    </submittedName>
</protein>
<dbReference type="AlphaFoldDB" id="A0AAP0LHA2"/>
<sequence>MSTRSNKMQNLLRIFHHYRASSINNSKGHIPRVTVAKLRHGYSMHQGLHLISSNGESWRKQDTHMAKSGMNNNNPPAPTPAPSKFNFSLWAKWILVSILSLLLPFWKQKWEKLKQIEGEAEMVIEEVEKAAEVVEKVATVAENVSAEVAEILPDHTKFKDAALFVERVAKETAHDAQLTENFIHKVDEVKQDINDLEKLVEPVVDKFVEEKQFLIPKIYCSKNKM</sequence>
<keyword evidence="2" id="KW-1185">Reference proteome</keyword>
<evidence type="ECO:0000313" key="2">
    <source>
        <dbReference type="Proteomes" id="UP001428341"/>
    </source>
</evidence>
<evidence type="ECO:0000313" key="1">
    <source>
        <dbReference type="EMBL" id="KAK9174780.1"/>
    </source>
</evidence>
<accession>A0AAP0LHA2</accession>
<organism evidence="1 2">
    <name type="scientific">Citrus x changshan-huyou</name>
    <dbReference type="NCBI Taxonomy" id="2935761"/>
    <lineage>
        <taxon>Eukaryota</taxon>
        <taxon>Viridiplantae</taxon>
        <taxon>Streptophyta</taxon>
        <taxon>Embryophyta</taxon>
        <taxon>Tracheophyta</taxon>
        <taxon>Spermatophyta</taxon>
        <taxon>Magnoliopsida</taxon>
        <taxon>eudicotyledons</taxon>
        <taxon>Gunneridae</taxon>
        <taxon>Pentapetalae</taxon>
        <taxon>rosids</taxon>
        <taxon>malvids</taxon>
        <taxon>Sapindales</taxon>
        <taxon>Rutaceae</taxon>
        <taxon>Aurantioideae</taxon>
        <taxon>Citrus</taxon>
    </lineage>
</organism>
<proteinExistence type="predicted"/>